<keyword evidence="8" id="KW-1185">Reference proteome</keyword>
<comment type="subcellular location">
    <subcellularLocation>
        <location evidence="1">Endomembrane system</location>
        <topology evidence="1">Multi-pass membrane protein</topology>
    </subcellularLocation>
</comment>
<dbReference type="Proteomes" id="UP000315636">
    <property type="component" value="Unassembled WGS sequence"/>
</dbReference>
<evidence type="ECO:0000256" key="2">
    <source>
        <dbReference type="ARBA" id="ARBA00022692"/>
    </source>
</evidence>
<evidence type="ECO:0000256" key="1">
    <source>
        <dbReference type="ARBA" id="ARBA00004127"/>
    </source>
</evidence>
<evidence type="ECO:0000256" key="4">
    <source>
        <dbReference type="ARBA" id="ARBA00023136"/>
    </source>
</evidence>
<feature type="transmembrane region" description="Helical" evidence="5">
    <location>
        <begin position="164"/>
        <end position="182"/>
    </location>
</feature>
<feature type="transmembrane region" description="Helical" evidence="5">
    <location>
        <begin position="80"/>
        <end position="113"/>
    </location>
</feature>
<feature type="domain" description="HTTM-like" evidence="6">
    <location>
        <begin position="12"/>
        <end position="289"/>
    </location>
</feature>
<name>A0A521E105_9BACL</name>
<dbReference type="RefSeq" id="WP_142505907.1">
    <property type="nucleotide sequence ID" value="NZ_FXTI01000007.1"/>
</dbReference>
<proteinExistence type="predicted"/>
<feature type="transmembrane region" description="Helical" evidence="5">
    <location>
        <begin position="225"/>
        <end position="245"/>
    </location>
</feature>
<evidence type="ECO:0000259" key="6">
    <source>
        <dbReference type="SMART" id="SM00752"/>
    </source>
</evidence>
<feature type="transmembrane region" description="Helical" evidence="5">
    <location>
        <begin position="125"/>
        <end position="144"/>
    </location>
</feature>
<evidence type="ECO:0000313" key="8">
    <source>
        <dbReference type="Proteomes" id="UP000315636"/>
    </source>
</evidence>
<feature type="transmembrane region" description="Helical" evidence="5">
    <location>
        <begin position="14"/>
        <end position="35"/>
    </location>
</feature>
<keyword evidence="3 5" id="KW-1133">Transmembrane helix</keyword>
<evidence type="ECO:0000313" key="7">
    <source>
        <dbReference type="EMBL" id="SMO77572.1"/>
    </source>
</evidence>
<organism evidence="7 8">
    <name type="scientific">Melghirimyces algeriensis</name>
    <dbReference type="NCBI Taxonomy" id="910412"/>
    <lineage>
        <taxon>Bacteria</taxon>
        <taxon>Bacillati</taxon>
        <taxon>Bacillota</taxon>
        <taxon>Bacilli</taxon>
        <taxon>Bacillales</taxon>
        <taxon>Thermoactinomycetaceae</taxon>
        <taxon>Melghirimyces</taxon>
    </lineage>
</organism>
<accession>A0A521E105</accession>
<dbReference type="PANTHER" id="PTHR39535:SF2">
    <property type="entry name" value="HTTM DOMAIN-CONTAINING PROTEIN"/>
    <property type="match status" value="1"/>
</dbReference>
<sequence>MIHRLNHFLSTKRVLIGTSLMRFSLGTGILFYLLYHYQERHLLWGSEGLWPTEKFMESSGERGIITLFHLSDAPWFLDGIYHIGILAVVMFTIGFRTRLATIFTFLIFWSLYYRNPFITNGGDNIVRIQLFFLLFAQAGTHFSLDRMLSQRRTSSKSRLEPYSSILHNFAVLVMILQLVCLYTTSGIYKIMGSMWQGGTAVYYAMRVQDYVWPGVSEWIWQSEGLIVLLTYSSVLFQVSFPFLLLNRYTKYLALLGAFCFHTGVGLVMNLALFSWYMISFEWLLLTDSEYHRLIKRWKTLYSKGVSLVRRQNMEKESMREWVG</sequence>
<dbReference type="EMBL" id="FXTI01000007">
    <property type="protein sequence ID" value="SMO77572.1"/>
    <property type="molecule type" value="Genomic_DNA"/>
</dbReference>
<dbReference type="InterPro" id="IPR053934">
    <property type="entry name" value="HTTM_dom"/>
</dbReference>
<keyword evidence="2 5" id="KW-0812">Transmembrane</keyword>
<evidence type="ECO:0000256" key="3">
    <source>
        <dbReference type="ARBA" id="ARBA00022989"/>
    </source>
</evidence>
<keyword evidence="4 5" id="KW-0472">Membrane</keyword>
<protein>
    <submittedName>
        <fullName evidence="7">Vitamin K-dependent gamma-carboxylase</fullName>
    </submittedName>
</protein>
<dbReference type="PANTHER" id="PTHR39535">
    <property type="entry name" value="SPORULATION-DELAYING PROTEIN SDPB"/>
    <property type="match status" value="1"/>
</dbReference>
<feature type="transmembrane region" description="Helical" evidence="5">
    <location>
        <begin position="252"/>
        <end position="278"/>
    </location>
</feature>
<dbReference type="SMART" id="SM00752">
    <property type="entry name" value="HTTM"/>
    <property type="match status" value="1"/>
</dbReference>
<gene>
    <name evidence="7" type="ORF">SAMN06264849_107102</name>
</gene>
<reference evidence="7 8" key="1">
    <citation type="submission" date="2017-05" db="EMBL/GenBank/DDBJ databases">
        <authorList>
            <person name="Varghese N."/>
            <person name="Submissions S."/>
        </authorList>
    </citation>
    <scope>NUCLEOTIDE SEQUENCE [LARGE SCALE GENOMIC DNA]</scope>
    <source>
        <strain evidence="7 8">DSM 45474</strain>
    </source>
</reference>
<dbReference type="InterPro" id="IPR052964">
    <property type="entry name" value="Sporulation_signal_mat"/>
</dbReference>
<dbReference type="GO" id="GO:0012505">
    <property type="term" value="C:endomembrane system"/>
    <property type="evidence" value="ECO:0007669"/>
    <property type="project" value="UniProtKB-SubCell"/>
</dbReference>
<dbReference type="InterPro" id="IPR011020">
    <property type="entry name" value="HTTM-like"/>
</dbReference>
<dbReference type="OrthoDB" id="1260738at2"/>
<dbReference type="AlphaFoldDB" id="A0A521E105"/>
<evidence type="ECO:0000256" key="5">
    <source>
        <dbReference type="SAM" id="Phobius"/>
    </source>
</evidence>
<dbReference type="Pfam" id="PF05090">
    <property type="entry name" value="HTTM"/>
    <property type="match status" value="1"/>
</dbReference>